<feature type="compositionally biased region" description="Basic and acidic residues" evidence="1">
    <location>
        <begin position="306"/>
        <end position="315"/>
    </location>
</feature>
<reference evidence="2" key="1">
    <citation type="submission" date="2022-06" db="EMBL/GenBank/DDBJ databases">
        <authorList>
            <consortium name="SYNGENTA / RWTH Aachen University"/>
        </authorList>
    </citation>
    <scope>NUCLEOTIDE SEQUENCE</scope>
</reference>
<dbReference type="Proteomes" id="UP001153365">
    <property type="component" value="Unassembled WGS sequence"/>
</dbReference>
<comment type="caution">
    <text evidence="2">The sequence shown here is derived from an EMBL/GenBank/DDBJ whole genome shotgun (WGS) entry which is preliminary data.</text>
</comment>
<sequence length="366" mass="40815">MDISDLDIRNDEQPKDLRPTSGSSTKTIVDVDDQVGEGLDEGLSKSIELLPEIVPTSEVEISIFKDITIESVDEVDRAQIKARNQILSRTASQEALLNPSKSNRTSLISEEFESLSLTADGHRIRRSIKHSELVPVKDQCDQIGLNSPYLREDLIPPTDPCYRDLGLRDESVKLLHLITCLEIYNFINSIIDETRVALSINQTASTTEESHDGDNSLLKPDYESINHKLKSIVMSCVRRNVDDLCKNSRIQTQLMIGELLLSSRSSNTNENNLEEREYQSEISKEVKGSIKIKIKELINDAINKGGRERPVDLKGSDTNGVVAGDEGGAKESDDGQRFEKELLDSISTFGNINWNSIPISLFSTKL</sequence>
<evidence type="ECO:0000256" key="1">
    <source>
        <dbReference type="SAM" id="MobiDB-lite"/>
    </source>
</evidence>
<feature type="compositionally biased region" description="Basic and acidic residues" evidence="1">
    <location>
        <begin position="327"/>
        <end position="336"/>
    </location>
</feature>
<evidence type="ECO:0000313" key="2">
    <source>
        <dbReference type="EMBL" id="CAH7682617.1"/>
    </source>
</evidence>
<dbReference type="AlphaFoldDB" id="A0AAV0B8Y4"/>
<feature type="compositionally biased region" description="Basic and acidic residues" evidence="1">
    <location>
        <begin position="1"/>
        <end position="18"/>
    </location>
</feature>
<accession>A0AAV0B8Y4</accession>
<dbReference type="EMBL" id="CALTRL010004174">
    <property type="protein sequence ID" value="CAH7682617.1"/>
    <property type="molecule type" value="Genomic_DNA"/>
</dbReference>
<feature type="region of interest" description="Disordered" evidence="1">
    <location>
        <begin position="306"/>
        <end position="336"/>
    </location>
</feature>
<evidence type="ECO:0000313" key="3">
    <source>
        <dbReference type="Proteomes" id="UP001153365"/>
    </source>
</evidence>
<proteinExistence type="predicted"/>
<gene>
    <name evidence="2" type="ORF">PPACK8108_LOCUS15620</name>
</gene>
<feature type="region of interest" description="Disordered" evidence="1">
    <location>
        <begin position="1"/>
        <end position="29"/>
    </location>
</feature>
<organism evidence="2 3">
    <name type="scientific">Phakopsora pachyrhizi</name>
    <name type="common">Asian soybean rust disease fungus</name>
    <dbReference type="NCBI Taxonomy" id="170000"/>
    <lineage>
        <taxon>Eukaryota</taxon>
        <taxon>Fungi</taxon>
        <taxon>Dikarya</taxon>
        <taxon>Basidiomycota</taxon>
        <taxon>Pucciniomycotina</taxon>
        <taxon>Pucciniomycetes</taxon>
        <taxon>Pucciniales</taxon>
        <taxon>Phakopsoraceae</taxon>
        <taxon>Phakopsora</taxon>
    </lineage>
</organism>
<name>A0AAV0B8Y4_PHAPC</name>
<protein>
    <submittedName>
        <fullName evidence="2">Expressed protein</fullName>
    </submittedName>
</protein>
<keyword evidence="3" id="KW-1185">Reference proteome</keyword>